<proteinExistence type="predicted"/>
<dbReference type="EMBL" id="VSSQ01025613">
    <property type="protein sequence ID" value="MPM73861.1"/>
    <property type="molecule type" value="Genomic_DNA"/>
</dbReference>
<comment type="caution">
    <text evidence="1">The sequence shown here is derived from an EMBL/GenBank/DDBJ whole genome shotgun (WGS) entry which is preliminary data.</text>
</comment>
<dbReference type="AlphaFoldDB" id="A0A645CAA6"/>
<organism evidence="1">
    <name type="scientific">bioreactor metagenome</name>
    <dbReference type="NCBI Taxonomy" id="1076179"/>
    <lineage>
        <taxon>unclassified sequences</taxon>
        <taxon>metagenomes</taxon>
        <taxon>ecological metagenomes</taxon>
    </lineage>
</organism>
<reference evidence="1" key="1">
    <citation type="submission" date="2019-08" db="EMBL/GenBank/DDBJ databases">
        <authorList>
            <person name="Kucharzyk K."/>
            <person name="Murdoch R.W."/>
            <person name="Higgins S."/>
            <person name="Loffler F."/>
        </authorList>
    </citation>
    <scope>NUCLEOTIDE SEQUENCE</scope>
</reference>
<evidence type="ECO:0000313" key="1">
    <source>
        <dbReference type="EMBL" id="MPM73861.1"/>
    </source>
</evidence>
<accession>A0A645CAA6</accession>
<gene>
    <name evidence="1" type="ORF">SDC9_120846</name>
</gene>
<sequence>MANKRRKRIEDASDLRLLFDFKRRNLGLYFTNGSRFYEAGSAAVG</sequence>
<protein>
    <submittedName>
        <fullName evidence="1">Uncharacterized protein</fullName>
    </submittedName>
</protein>
<name>A0A645CAA6_9ZZZZ</name>